<keyword evidence="3" id="KW-1185">Reference proteome</keyword>
<proteinExistence type="predicted"/>
<dbReference type="AlphaFoldDB" id="A0A4Z0NVA3"/>
<sequence length="88" mass="9621">MNRPLCVTPCDFDSVRAAVNRWRAENAPFLTRDEAVLLILAQWLGREGYLPADPGPRPFANDPHAPSGVPPAAGGLPLRNVVKFSMRV</sequence>
<dbReference type="RefSeq" id="WP_135413854.1">
    <property type="nucleotide sequence ID" value="NZ_SRLB01000004.1"/>
</dbReference>
<gene>
    <name evidence="2" type="ORF">EU555_06545</name>
</gene>
<dbReference type="Proteomes" id="UP000297535">
    <property type="component" value="Unassembled WGS sequence"/>
</dbReference>
<accession>A0A4Z0NVA3</accession>
<protein>
    <submittedName>
        <fullName evidence="2">Uncharacterized protein</fullName>
    </submittedName>
</protein>
<comment type="caution">
    <text evidence="2">The sequence shown here is derived from an EMBL/GenBank/DDBJ whole genome shotgun (WGS) entry which is preliminary data.</text>
</comment>
<organism evidence="2 3">
    <name type="scientific">Methylobacterium nonmethylotrophicum</name>
    <dbReference type="NCBI Taxonomy" id="1141884"/>
    <lineage>
        <taxon>Bacteria</taxon>
        <taxon>Pseudomonadati</taxon>
        <taxon>Pseudomonadota</taxon>
        <taxon>Alphaproteobacteria</taxon>
        <taxon>Hyphomicrobiales</taxon>
        <taxon>Methylobacteriaceae</taxon>
        <taxon>Methylobacterium</taxon>
    </lineage>
</organism>
<evidence type="ECO:0000256" key="1">
    <source>
        <dbReference type="SAM" id="MobiDB-lite"/>
    </source>
</evidence>
<name>A0A4Z0NVA3_9HYPH</name>
<evidence type="ECO:0000313" key="2">
    <source>
        <dbReference type="EMBL" id="TGE01251.1"/>
    </source>
</evidence>
<reference evidence="2 3" key="1">
    <citation type="submission" date="2019-04" db="EMBL/GenBank/DDBJ databases">
        <authorList>
            <person name="Feng G."/>
            <person name="Zhu H."/>
        </authorList>
    </citation>
    <scope>NUCLEOTIDE SEQUENCE [LARGE SCALE GENOMIC DNA]</scope>
    <source>
        <strain evidence="2 3">6HR-1</strain>
    </source>
</reference>
<dbReference type="EMBL" id="SRLB01000004">
    <property type="protein sequence ID" value="TGE01251.1"/>
    <property type="molecule type" value="Genomic_DNA"/>
</dbReference>
<evidence type="ECO:0000313" key="3">
    <source>
        <dbReference type="Proteomes" id="UP000297535"/>
    </source>
</evidence>
<feature type="region of interest" description="Disordered" evidence="1">
    <location>
        <begin position="54"/>
        <end position="75"/>
    </location>
</feature>
<dbReference type="OrthoDB" id="8450163at2"/>